<dbReference type="PANTHER" id="PTHR30053:SF12">
    <property type="entry name" value="ELONGATION FACTOR P (EF-P) FAMILY PROTEIN"/>
    <property type="match status" value="1"/>
</dbReference>
<dbReference type="AlphaFoldDB" id="A0A0S7BMG0"/>
<evidence type="ECO:0000256" key="8">
    <source>
        <dbReference type="HAMAP-Rule" id="MF_00141"/>
    </source>
</evidence>
<dbReference type="FunFam" id="2.40.50.140:FF:000009">
    <property type="entry name" value="Elongation factor P"/>
    <property type="match status" value="1"/>
</dbReference>
<dbReference type="Gene3D" id="2.30.30.30">
    <property type="match status" value="1"/>
</dbReference>
<dbReference type="GO" id="GO:0043043">
    <property type="term" value="P:peptide biosynthetic process"/>
    <property type="evidence" value="ECO:0007669"/>
    <property type="project" value="InterPro"/>
</dbReference>
<gene>
    <name evidence="8" type="primary">efp</name>
    <name evidence="13" type="ORF">LARV_02777</name>
</gene>
<dbReference type="CDD" id="cd04470">
    <property type="entry name" value="S1_EF-P_repeat_1"/>
    <property type="match status" value="1"/>
</dbReference>
<dbReference type="SUPFAM" id="SSF50104">
    <property type="entry name" value="Translation proteins SH3-like domain"/>
    <property type="match status" value="1"/>
</dbReference>
<keyword evidence="4 8" id="KW-0963">Cytoplasm</keyword>
<evidence type="ECO:0000256" key="5">
    <source>
        <dbReference type="ARBA" id="ARBA00022768"/>
    </source>
</evidence>
<dbReference type="Gene3D" id="2.40.50.140">
    <property type="entry name" value="Nucleic acid-binding proteins"/>
    <property type="match status" value="2"/>
</dbReference>
<comment type="similarity">
    <text evidence="3 8 10">Belongs to the elongation factor P family.</text>
</comment>
<dbReference type="Pfam" id="PF08207">
    <property type="entry name" value="EFP_N"/>
    <property type="match status" value="1"/>
</dbReference>
<evidence type="ECO:0000256" key="10">
    <source>
        <dbReference type="RuleBase" id="RU004389"/>
    </source>
</evidence>
<evidence type="ECO:0000256" key="4">
    <source>
        <dbReference type="ARBA" id="ARBA00022490"/>
    </source>
</evidence>
<dbReference type="InterPro" id="IPR008991">
    <property type="entry name" value="Translation_prot_SH3-like_sf"/>
</dbReference>
<dbReference type="EMBL" id="DF967972">
    <property type="protein sequence ID" value="GAP14997.1"/>
    <property type="molecule type" value="Genomic_DNA"/>
</dbReference>
<reference evidence="13" key="1">
    <citation type="submission" date="2015-07" db="EMBL/GenBank/DDBJ databases">
        <title>Draft Genome Sequences of Anaerolinea thermolimosa IMO-1, Bellilinea caldifistulae GOMI-1, Leptolinea tardivitalis YMTK-2, Levilinea saccharolytica KIBI-1,Longilinea arvoryzae KOME-1, Previously Described as Members of the Anaerolineaceae (Chloroflexi).</title>
        <authorList>
            <person name="Sekiguchi Y."/>
            <person name="Ohashi A."/>
            <person name="Matsuura N."/>
            <person name="Tourlousse M.D."/>
        </authorList>
    </citation>
    <scope>NUCLEOTIDE SEQUENCE [LARGE SCALE GENOMIC DNA]</scope>
    <source>
        <strain evidence="13">KOME-1</strain>
    </source>
</reference>
<dbReference type="CDD" id="cd05794">
    <property type="entry name" value="S1_EF-P_repeat_2"/>
    <property type="match status" value="1"/>
</dbReference>
<dbReference type="OrthoDB" id="9801844at2"/>
<dbReference type="SMART" id="SM01185">
    <property type="entry name" value="EFP"/>
    <property type="match status" value="1"/>
</dbReference>
<dbReference type="HAMAP" id="MF_00141">
    <property type="entry name" value="EF_P"/>
    <property type="match status" value="1"/>
</dbReference>
<dbReference type="Proteomes" id="UP000055060">
    <property type="component" value="Unassembled WGS sequence"/>
</dbReference>
<feature type="domain" description="Elongation factor P C-terminal" evidence="11">
    <location>
        <begin position="129"/>
        <end position="184"/>
    </location>
</feature>
<dbReference type="InterPro" id="IPR013185">
    <property type="entry name" value="Transl_elong_KOW-like"/>
</dbReference>
<dbReference type="Pfam" id="PF01132">
    <property type="entry name" value="EFP"/>
    <property type="match status" value="1"/>
</dbReference>
<dbReference type="PIRSF" id="PIRSF005901">
    <property type="entry name" value="EF-P"/>
    <property type="match status" value="1"/>
</dbReference>
<dbReference type="FunFam" id="2.40.50.140:FF:000004">
    <property type="entry name" value="Elongation factor P"/>
    <property type="match status" value="1"/>
</dbReference>
<dbReference type="FunFam" id="2.30.30.30:FF:000003">
    <property type="entry name" value="Elongation factor P"/>
    <property type="match status" value="1"/>
</dbReference>
<dbReference type="SMART" id="SM00841">
    <property type="entry name" value="Elong-fact-P_C"/>
    <property type="match status" value="1"/>
</dbReference>
<dbReference type="InterPro" id="IPR013852">
    <property type="entry name" value="Transl_elong_P/YeiP_CS"/>
</dbReference>
<evidence type="ECO:0000256" key="2">
    <source>
        <dbReference type="ARBA" id="ARBA00004815"/>
    </source>
</evidence>
<feature type="domain" description="Translation elongation factor P/YeiP central" evidence="12">
    <location>
        <begin position="67"/>
        <end position="121"/>
    </location>
</feature>
<dbReference type="UniPathway" id="UPA00345"/>
<comment type="function">
    <text evidence="7 8">Involved in peptide bond synthesis. Stimulates efficient translation and peptide-bond synthesis on native or reconstituted 70S ribosomes in vitro. Probably functions indirectly by altering the affinity of the ribosome for aminoacyl-tRNA, thus increasing their reactivity as acceptors for peptidyl transferase.</text>
</comment>
<evidence type="ECO:0000313" key="13">
    <source>
        <dbReference type="EMBL" id="GAP14997.1"/>
    </source>
</evidence>
<dbReference type="InterPro" id="IPR014722">
    <property type="entry name" value="Rib_uL2_dom2"/>
</dbReference>
<dbReference type="InterPro" id="IPR011768">
    <property type="entry name" value="Transl_elongation_fac_P"/>
</dbReference>
<dbReference type="PROSITE" id="PS01275">
    <property type="entry name" value="EFP"/>
    <property type="match status" value="1"/>
</dbReference>
<evidence type="ECO:0000313" key="14">
    <source>
        <dbReference type="Proteomes" id="UP000055060"/>
    </source>
</evidence>
<keyword evidence="14" id="KW-1185">Reference proteome</keyword>
<keyword evidence="5 8" id="KW-0251">Elongation factor</keyword>
<comment type="subcellular location">
    <subcellularLocation>
        <location evidence="1 8">Cytoplasm</location>
    </subcellularLocation>
</comment>
<dbReference type="STRING" id="360412.LARV_02777"/>
<dbReference type="RefSeq" id="WP_075074207.1">
    <property type="nucleotide sequence ID" value="NZ_DF967972.1"/>
</dbReference>
<dbReference type="InterPro" id="IPR015365">
    <property type="entry name" value="Elong-fact-P_C"/>
</dbReference>
<evidence type="ECO:0000256" key="6">
    <source>
        <dbReference type="ARBA" id="ARBA00022917"/>
    </source>
</evidence>
<comment type="pathway">
    <text evidence="2 8">Protein biosynthesis; polypeptide chain elongation.</text>
</comment>
<evidence type="ECO:0000259" key="12">
    <source>
        <dbReference type="SMART" id="SM01185"/>
    </source>
</evidence>
<name>A0A0S7BMG0_9CHLR</name>
<keyword evidence="6 8" id="KW-0648">Protein biosynthesis</keyword>
<sequence length="185" mass="20800">MIDVNELRKGVTFELDGNLYKVLEYYFNKPGRGNATIRVKARNLRTGSTIEKTFISGNQVAEARLDFHNSTYLYTDGDTYYFMDIETFEQYGISSHVLGEAAGYLKEELQVKLTFYNNEAIDIELPTSVDLKVTEAEMAVKGDTATGVTKKVTVETGTKVDVPYFVKEGDTIRVDTRTGAYVTRV</sequence>
<protein>
    <recommendedName>
        <fullName evidence="8 9">Elongation factor P</fullName>
        <shortName evidence="8">EF-P</shortName>
    </recommendedName>
</protein>
<dbReference type="NCBIfam" id="TIGR00038">
    <property type="entry name" value="efp"/>
    <property type="match status" value="1"/>
</dbReference>
<evidence type="ECO:0000256" key="1">
    <source>
        <dbReference type="ARBA" id="ARBA00004496"/>
    </source>
</evidence>
<dbReference type="GO" id="GO:0003746">
    <property type="term" value="F:translation elongation factor activity"/>
    <property type="evidence" value="ECO:0007669"/>
    <property type="project" value="UniProtKB-UniRule"/>
</dbReference>
<proteinExistence type="inferred from homology"/>
<evidence type="ECO:0000256" key="9">
    <source>
        <dbReference type="NCBIfam" id="TIGR00038"/>
    </source>
</evidence>
<dbReference type="InterPro" id="IPR001059">
    <property type="entry name" value="Transl_elong_P/YeiP_cen"/>
</dbReference>
<dbReference type="InterPro" id="IPR012340">
    <property type="entry name" value="NA-bd_OB-fold"/>
</dbReference>
<dbReference type="PANTHER" id="PTHR30053">
    <property type="entry name" value="ELONGATION FACTOR P"/>
    <property type="match status" value="1"/>
</dbReference>
<dbReference type="NCBIfam" id="NF001810">
    <property type="entry name" value="PRK00529.1"/>
    <property type="match status" value="1"/>
</dbReference>
<evidence type="ECO:0000256" key="3">
    <source>
        <dbReference type="ARBA" id="ARBA00009479"/>
    </source>
</evidence>
<dbReference type="GO" id="GO:0005829">
    <property type="term" value="C:cytosol"/>
    <property type="evidence" value="ECO:0007669"/>
    <property type="project" value="UniProtKB-ARBA"/>
</dbReference>
<dbReference type="SUPFAM" id="SSF50249">
    <property type="entry name" value="Nucleic acid-binding proteins"/>
    <property type="match status" value="2"/>
</dbReference>
<organism evidence="13">
    <name type="scientific">Longilinea arvoryzae</name>
    <dbReference type="NCBI Taxonomy" id="360412"/>
    <lineage>
        <taxon>Bacteria</taxon>
        <taxon>Bacillati</taxon>
        <taxon>Chloroflexota</taxon>
        <taxon>Anaerolineae</taxon>
        <taxon>Anaerolineales</taxon>
        <taxon>Anaerolineaceae</taxon>
        <taxon>Longilinea</taxon>
    </lineage>
</organism>
<evidence type="ECO:0000259" key="11">
    <source>
        <dbReference type="SMART" id="SM00841"/>
    </source>
</evidence>
<dbReference type="InterPro" id="IPR020599">
    <property type="entry name" value="Transl_elong_fac_P/YeiP"/>
</dbReference>
<dbReference type="Pfam" id="PF09285">
    <property type="entry name" value="Elong-fact-P_C"/>
    <property type="match status" value="1"/>
</dbReference>
<accession>A0A0S7BMG0</accession>
<evidence type="ECO:0000256" key="7">
    <source>
        <dbReference type="ARBA" id="ARBA00025469"/>
    </source>
</evidence>